<name>A0AAX6BQT0_PRIMG</name>
<reference evidence="1" key="1">
    <citation type="journal article" date="2024" name="Appl Microbiol">
        <title>Effect of kuratsuki Bacillus and Priestia on Taste of Sake.</title>
        <authorList>
            <person name="Kobayashi K."/>
            <person name="Nishida H."/>
        </authorList>
    </citation>
    <scope>NUCLEOTIDE SEQUENCE</scope>
    <source>
        <strain evidence="1">B-12</strain>
    </source>
</reference>
<sequence>MGKYIVSSRTNGGLLPFVNNFLYKVKAFTRHILYTKKRPVFEENKILGWKITRSRYNDRRR</sequence>
<evidence type="ECO:0000313" key="2">
    <source>
        <dbReference type="Proteomes" id="UP001165240"/>
    </source>
</evidence>
<protein>
    <submittedName>
        <fullName evidence="1">Uncharacterized protein</fullName>
    </submittedName>
</protein>
<comment type="caution">
    <text evidence="1">The sequence shown here is derived from an EMBL/GenBank/DDBJ whole genome shotgun (WGS) entry which is preliminary data.</text>
</comment>
<accession>A0AAX6BQT0</accession>
<organism evidence="1 2">
    <name type="scientific">Priestia megaterium</name>
    <name type="common">Bacillus megaterium</name>
    <dbReference type="NCBI Taxonomy" id="1404"/>
    <lineage>
        <taxon>Bacteria</taxon>
        <taxon>Bacillati</taxon>
        <taxon>Bacillota</taxon>
        <taxon>Bacilli</taxon>
        <taxon>Bacillales</taxon>
        <taxon>Bacillaceae</taxon>
        <taxon>Priestia</taxon>
    </lineage>
</organism>
<proteinExistence type="predicted"/>
<dbReference type="EMBL" id="BSYK01000001">
    <property type="protein sequence ID" value="GMG76077.1"/>
    <property type="molecule type" value="Genomic_DNA"/>
</dbReference>
<evidence type="ECO:0000313" key="1">
    <source>
        <dbReference type="EMBL" id="GMG76077.1"/>
    </source>
</evidence>
<dbReference type="Proteomes" id="UP001165240">
    <property type="component" value="Unassembled WGS sequence"/>
</dbReference>
<dbReference type="AlphaFoldDB" id="A0AAX6BQT0"/>
<gene>
    <name evidence="1" type="ORF">ShirakiTB12_45450</name>
</gene>